<evidence type="ECO:0000313" key="2">
    <source>
        <dbReference type="Proteomes" id="UP000634004"/>
    </source>
</evidence>
<dbReference type="Proteomes" id="UP000634004">
    <property type="component" value="Unassembled WGS sequence"/>
</dbReference>
<gene>
    <name evidence="1" type="ORF">GCM10009069_10150</name>
</gene>
<name>A0A8J3CR46_9PROT</name>
<evidence type="ECO:0000313" key="1">
    <source>
        <dbReference type="EMBL" id="GHA89055.1"/>
    </source>
</evidence>
<comment type="caution">
    <text evidence="1">The sequence shown here is derived from an EMBL/GenBank/DDBJ whole genome shotgun (WGS) entry which is preliminary data.</text>
</comment>
<dbReference type="AlphaFoldDB" id="A0A8J3CR46"/>
<keyword evidence="2" id="KW-1185">Reference proteome</keyword>
<reference evidence="1" key="1">
    <citation type="journal article" date="2014" name="Int. J. Syst. Evol. Microbiol.">
        <title>Complete genome sequence of Corynebacterium casei LMG S-19264T (=DSM 44701T), isolated from a smear-ripened cheese.</title>
        <authorList>
            <consortium name="US DOE Joint Genome Institute (JGI-PGF)"/>
            <person name="Walter F."/>
            <person name="Albersmeier A."/>
            <person name="Kalinowski J."/>
            <person name="Ruckert C."/>
        </authorList>
    </citation>
    <scope>NUCLEOTIDE SEQUENCE</scope>
    <source>
        <strain evidence="1">KCTC 32513</strain>
    </source>
</reference>
<sequence length="59" mass="6491">MTYRTIDNDLNAINGAASPSRSVRRARARRGYAAMNVRTIGSYGAMTLHGSVNTYEEIL</sequence>
<reference evidence="1" key="2">
    <citation type="submission" date="2020-09" db="EMBL/GenBank/DDBJ databases">
        <authorList>
            <person name="Sun Q."/>
            <person name="Kim S."/>
        </authorList>
    </citation>
    <scope>NUCLEOTIDE SEQUENCE</scope>
    <source>
        <strain evidence="1">KCTC 32513</strain>
    </source>
</reference>
<accession>A0A8J3CR46</accession>
<protein>
    <submittedName>
        <fullName evidence="1">Uncharacterized protein</fullName>
    </submittedName>
</protein>
<dbReference type="RefSeq" id="WP_189496085.1">
    <property type="nucleotide sequence ID" value="NZ_BMZH01000003.1"/>
</dbReference>
<organism evidence="1 2">
    <name type="scientific">Algimonas arctica</name>
    <dbReference type="NCBI Taxonomy" id="1479486"/>
    <lineage>
        <taxon>Bacteria</taxon>
        <taxon>Pseudomonadati</taxon>
        <taxon>Pseudomonadota</taxon>
        <taxon>Alphaproteobacteria</taxon>
        <taxon>Maricaulales</taxon>
        <taxon>Robiginitomaculaceae</taxon>
        <taxon>Algimonas</taxon>
    </lineage>
</organism>
<dbReference type="EMBL" id="BMZH01000003">
    <property type="protein sequence ID" value="GHA89055.1"/>
    <property type="molecule type" value="Genomic_DNA"/>
</dbReference>
<proteinExistence type="predicted"/>